<evidence type="ECO:0000313" key="2">
    <source>
        <dbReference type="EMBL" id="PPK95094.1"/>
    </source>
</evidence>
<accession>A0A2S6ILI7</accession>
<feature type="coiled-coil region" evidence="1">
    <location>
        <begin position="125"/>
        <end position="152"/>
    </location>
</feature>
<comment type="caution">
    <text evidence="2">The sequence shown here is derived from an EMBL/GenBank/DDBJ whole genome shotgun (WGS) entry which is preliminary data.</text>
</comment>
<keyword evidence="1" id="KW-0175">Coiled coil</keyword>
<name>A0A2S6ILI7_9FLAO</name>
<dbReference type="RefSeq" id="WP_104515523.1">
    <property type="nucleotide sequence ID" value="NZ_MQVW01000024.1"/>
</dbReference>
<evidence type="ECO:0000256" key="1">
    <source>
        <dbReference type="SAM" id="Coils"/>
    </source>
</evidence>
<evidence type="ECO:0000313" key="3">
    <source>
        <dbReference type="Proteomes" id="UP000239002"/>
    </source>
</evidence>
<reference evidence="2 3" key="1">
    <citation type="submission" date="2018-02" db="EMBL/GenBank/DDBJ databases">
        <title>Genomic Encyclopedia of Archaeal and Bacterial Type Strains, Phase II (KMG-II): from individual species to whole genera.</title>
        <authorList>
            <person name="Goeker M."/>
        </authorList>
    </citation>
    <scope>NUCLEOTIDE SEQUENCE [LARGE SCALE GENOMIC DNA]</scope>
    <source>
        <strain evidence="2 3">DSM 16809</strain>
    </source>
</reference>
<sequence length="469" mass="54492">MSDHKPKIFVLLPDGVGLRNFAFTDFKEIGEQMGFEVVFWNNTIFPLQEELGFKEVVISNAGLHPLTGVLSRARKRVELSLSRKRTNDKVYDTYKFPLRWKGIKEGLKNLIVFYYQNFRSSKSGLEKLLIKIDDKERSTDRYKELKSQLEEHEPVMVFSTTQRATMGIAPILAAKDLGIKTATWVYSWDNLPKGMSTITTDAYFVWSELMKKELLEYYPETKNAAIHITGTPQFEPHYNEGIIKTKEAFFKDHSLDLQKRYFCFSGDDYTTSPLDQYYLEDCAQAVEKLNSEGYNLGIIYRKVPVDFTGRYDAVLEKYKDVITSIEPLWKPVGKEWNQIMPTKEDFERLVNTCFHSEFVVNIGSSMVFDFAIHGKSCIYPNYEQPQLTPSLSNIKHVYEYVHFRSMPDVEKAVIWAKSKSEIYECIKDLLDQKISSVVESNDWFEVVNHPESPEKASERIWDGIKEMVK</sequence>
<protein>
    <recommendedName>
        <fullName evidence="4">UDP-glycosyltransferase</fullName>
    </recommendedName>
</protein>
<organism evidence="2 3">
    <name type="scientific">Nonlabens xylanidelens</name>
    <dbReference type="NCBI Taxonomy" id="191564"/>
    <lineage>
        <taxon>Bacteria</taxon>
        <taxon>Pseudomonadati</taxon>
        <taxon>Bacteroidota</taxon>
        <taxon>Flavobacteriia</taxon>
        <taxon>Flavobacteriales</taxon>
        <taxon>Flavobacteriaceae</taxon>
        <taxon>Nonlabens</taxon>
    </lineage>
</organism>
<dbReference type="OrthoDB" id="913551at2"/>
<dbReference type="Proteomes" id="UP000239002">
    <property type="component" value="Unassembled WGS sequence"/>
</dbReference>
<gene>
    <name evidence="2" type="ORF">LY01_01847</name>
</gene>
<evidence type="ECO:0008006" key="4">
    <source>
        <dbReference type="Google" id="ProtNLM"/>
    </source>
</evidence>
<keyword evidence="3" id="KW-1185">Reference proteome</keyword>
<proteinExistence type="predicted"/>
<dbReference type="EMBL" id="PTJE01000003">
    <property type="protein sequence ID" value="PPK95094.1"/>
    <property type="molecule type" value="Genomic_DNA"/>
</dbReference>
<dbReference type="AlphaFoldDB" id="A0A2S6ILI7"/>